<keyword evidence="2" id="KW-1185">Reference proteome</keyword>
<evidence type="ECO:0000313" key="3">
    <source>
        <dbReference type="WBParaSite" id="Hba_16548"/>
    </source>
</evidence>
<name>A0A1I7XFN9_HETBA</name>
<organism evidence="2 3">
    <name type="scientific">Heterorhabditis bacteriophora</name>
    <name type="common">Entomopathogenic nematode worm</name>
    <dbReference type="NCBI Taxonomy" id="37862"/>
    <lineage>
        <taxon>Eukaryota</taxon>
        <taxon>Metazoa</taxon>
        <taxon>Ecdysozoa</taxon>
        <taxon>Nematoda</taxon>
        <taxon>Chromadorea</taxon>
        <taxon>Rhabditida</taxon>
        <taxon>Rhabditina</taxon>
        <taxon>Rhabditomorpha</taxon>
        <taxon>Strongyloidea</taxon>
        <taxon>Heterorhabditidae</taxon>
        <taxon>Heterorhabditis</taxon>
    </lineage>
</organism>
<protein>
    <submittedName>
        <fullName evidence="3">Transposase</fullName>
    </submittedName>
</protein>
<evidence type="ECO:0000313" key="2">
    <source>
        <dbReference type="Proteomes" id="UP000095283"/>
    </source>
</evidence>
<dbReference type="AlphaFoldDB" id="A0A1I7XFN9"/>
<feature type="compositionally biased region" description="Polar residues" evidence="1">
    <location>
        <begin position="1"/>
        <end position="12"/>
    </location>
</feature>
<reference evidence="3" key="1">
    <citation type="submission" date="2016-11" db="UniProtKB">
        <authorList>
            <consortium name="WormBaseParasite"/>
        </authorList>
    </citation>
    <scope>IDENTIFICATION</scope>
</reference>
<feature type="region of interest" description="Disordered" evidence="1">
    <location>
        <begin position="1"/>
        <end position="21"/>
    </location>
</feature>
<evidence type="ECO:0000256" key="1">
    <source>
        <dbReference type="SAM" id="MobiDB-lite"/>
    </source>
</evidence>
<accession>A0A1I7XFN9</accession>
<proteinExistence type="predicted"/>
<dbReference type="Proteomes" id="UP000095283">
    <property type="component" value="Unplaced"/>
</dbReference>
<dbReference type="WBParaSite" id="Hba_16548">
    <property type="protein sequence ID" value="Hba_16548"/>
    <property type="gene ID" value="Hba_16548"/>
</dbReference>
<sequence length="21" mass="2501">MKMNTKDVTAQKTKIKIKKHE</sequence>